<sequence length="182" mass="18380">MKYVVSIVALAALGACADGAFPGLQSPQGAGDAVATPTAVAPDLSPSRGPGFAPPVRPTLDTSQTRPDFPPPPPPTARTVEQFDTTSAEDRAAATAAPSGGERRLGTTIASLGSPTDPGIWFKTPLVSQVTQGRVEYQGTSVNVELRPSGGAAGSGSQISLAAMRLLGAPLTGLPEVTVYDN</sequence>
<name>A0A2T7FY06_9RHOB</name>
<dbReference type="OrthoDB" id="7871639at2"/>
<protein>
    <recommendedName>
        <fullName evidence="5">D-galactarate dehydratase</fullName>
    </recommendedName>
</protein>
<keyword evidence="4" id="KW-1185">Reference proteome</keyword>
<dbReference type="AlphaFoldDB" id="A0A2T7FY06"/>
<dbReference type="RefSeq" id="WP_108640587.1">
    <property type="nucleotide sequence ID" value="NZ_QCYG01000004.1"/>
</dbReference>
<feature type="chain" id="PRO_5015594684" description="D-galactarate dehydratase" evidence="2">
    <location>
        <begin position="18"/>
        <end position="182"/>
    </location>
</feature>
<evidence type="ECO:0000313" key="3">
    <source>
        <dbReference type="EMBL" id="PVA07052.1"/>
    </source>
</evidence>
<dbReference type="EMBL" id="QCYG01000004">
    <property type="protein sequence ID" value="PVA07052.1"/>
    <property type="molecule type" value="Genomic_DNA"/>
</dbReference>
<feature type="region of interest" description="Disordered" evidence="1">
    <location>
        <begin position="27"/>
        <end position="105"/>
    </location>
</feature>
<evidence type="ECO:0000256" key="2">
    <source>
        <dbReference type="SAM" id="SignalP"/>
    </source>
</evidence>
<evidence type="ECO:0008006" key="5">
    <source>
        <dbReference type="Google" id="ProtNLM"/>
    </source>
</evidence>
<organism evidence="3 4">
    <name type="scientific">Thalassorhabdomicrobium marinisediminis</name>
    <dbReference type="NCBI Taxonomy" id="2170577"/>
    <lineage>
        <taxon>Bacteria</taxon>
        <taxon>Pseudomonadati</taxon>
        <taxon>Pseudomonadota</taxon>
        <taxon>Alphaproteobacteria</taxon>
        <taxon>Rhodobacterales</taxon>
        <taxon>Paracoccaceae</taxon>
        <taxon>Thalassorhabdomicrobium</taxon>
    </lineage>
</organism>
<dbReference type="Proteomes" id="UP000244817">
    <property type="component" value="Unassembled WGS sequence"/>
</dbReference>
<reference evidence="3 4" key="1">
    <citation type="submission" date="2018-04" db="EMBL/GenBank/DDBJ databases">
        <title>Pelagivirga bohaiensis gen. nov., sp. nov., a bacterium isolated from the Bohai Sea.</title>
        <authorList>
            <person name="Ji X."/>
        </authorList>
    </citation>
    <scope>NUCLEOTIDE SEQUENCE [LARGE SCALE GENOMIC DNA]</scope>
    <source>
        <strain evidence="3 4">BH-SD16</strain>
    </source>
</reference>
<feature type="signal peptide" evidence="2">
    <location>
        <begin position="1"/>
        <end position="17"/>
    </location>
</feature>
<keyword evidence="2" id="KW-0732">Signal</keyword>
<gene>
    <name evidence="3" type="ORF">DC363_07895</name>
</gene>
<proteinExistence type="predicted"/>
<accession>A0A2T7FY06</accession>
<evidence type="ECO:0000256" key="1">
    <source>
        <dbReference type="SAM" id="MobiDB-lite"/>
    </source>
</evidence>
<dbReference type="PROSITE" id="PS51257">
    <property type="entry name" value="PROKAR_LIPOPROTEIN"/>
    <property type="match status" value="1"/>
</dbReference>
<comment type="caution">
    <text evidence="3">The sequence shown here is derived from an EMBL/GenBank/DDBJ whole genome shotgun (WGS) entry which is preliminary data.</text>
</comment>
<evidence type="ECO:0000313" key="4">
    <source>
        <dbReference type="Proteomes" id="UP000244817"/>
    </source>
</evidence>